<keyword evidence="5" id="KW-0133">Cell shape</keyword>
<dbReference type="Proteomes" id="UP001221686">
    <property type="component" value="Unassembled WGS sequence"/>
</dbReference>
<dbReference type="EC" id="2.3.1.-" evidence="10"/>
<dbReference type="Gene3D" id="3.40.50.720">
    <property type="entry name" value="NAD(P)-binding Rossmann-like Domain"/>
    <property type="match status" value="1"/>
</dbReference>
<organism evidence="10 11">
    <name type="scientific">Nannocystis bainbridge</name>
    <dbReference type="NCBI Taxonomy" id="2995303"/>
    <lineage>
        <taxon>Bacteria</taxon>
        <taxon>Pseudomonadati</taxon>
        <taxon>Myxococcota</taxon>
        <taxon>Polyangia</taxon>
        <taxon>Nannocystales</taxon>
        <taxon>Nannocystaceae</taxon>
        <taxon>Nannocystis</taxon>
    </lineage>
</organism>
<reference evidence="10 11" key="1">
    <citation type="submission" date="2022-11" db="EMBL/GenBank/DDBJ databases">
        <title>Minimal conservation of predation-associated metabolite biosynthetic gene clusters underscores biosynthetic potential of Myxococcota including descriptions for ten novel species: Archangium lansinium sp. nov., Myxococcus landrumus sp. nov., Nannocystis bai.</title>
        <authorList>
            <person name="Ahearne A."/>
            <person name="Stevens C."/>
            <person name="Dowd S."/>
        </authorList>
    </citation>
    <scope>NUCLEOTIDE SEQUENCE [LARGE SCALE GENOMIC DNA]</scope>
    <source>
        <strain evidence="10 11">BB15-2</strain>
    </source>
</reference>
<keyword evidence="6" id="KW-0573">Peptidoglycan synthesis</keyword>
<comment type="caution">
    <text evidence="10">The sequence shown here is derived from an EMBL/GenBank/DDBJ whole genome shotgun (WGS) entry which is preliminary data.</text>
</comment>
<dbReference type="EMBL" id="JAQNDL010000002">
    <property type="protein sequence ID" value="MDC0719523.1"/>
    <property type="molecule type" value="Genomic_DNA"/>
</dbReference>
<keyword evidence="10" id="KW-0012">Acyltransferase</keyword>
<dbReference type="SUPFAM" id="SSF53244">
    <property type="entry name" value="MurD-like peptide ligases, peptide-binding domain"/>
    <property type="match status" value="1"/>
</dbReference>
<keyword evidence="10" id="KW-0808">Transferase</keyword>
<dbReference type="Pfam" id="PF01225">
    <property type="entry name" value="Mur_ligase"/>
    <property type="match status" value="1"/>
</dbReference>
<evidence type="ECO:0000256" key="2">
    <source>
        <dbReference type="ARBA" id="ARBA00022618"/>
    </source>
</evidence>
<dbReference type="InterPro" id="IPR000182">
    <property type="entry name" value="GNAT_dom"/>
</dbReference>
<keyword evidence="2" id="KW-0132">Cell division</keyword>
<dbReference type="Gene3D" id="3.40.630.30">
    <property type="match status" value="1"/>
</dbReference>
<keyword evidence="3" id="KW-0547">Nucleotide-binding</keyword>
<evidence type="ECO:0000259" key="9">
    <source>
        <dbReference type="PROSITE" id="PS51186"/>
    </source>
</evidence>
<keyword evidence="11" id="KW-1185">Reference proteome</keyword>
<dbReference type="Pfam" id="PF08245">
    <property type="entry name" value="Mur_ligase_M"/>
    <property type="match status" value="1"/>
</dbReference>
<keyword evidence="7" id="KW-0131">Cell cycle</keyword>
<dbReference type="InterPro" id="IPR036565">
    <property type="entry name" value="Mur-like_cat_sf"/>
</dbReference>
<protein>
    <submittedName>
        <fullName evidence="10">GNAT family N-acetyltransferase</fullName>
        <ecNumber evidence="10">2.3.1.-</ecNumber>
    </submittedName>
</protein>
<dbReference type="SUPFAM" id="SSF51984">
    <property type="entry name" value="MurCD N-terminal domain"/>
    <property type="match status" value="1"/>
</dbReference>
<evidence type="ECO:0000256" key="8">
    <source>
        <dbReference type="ARBA" id="ARBA00023316"/>
    </source>
</evidence>
<gene>
    <name evidence="10" type="ORF">POL25_21640</name>
</gene>
<dbReference type="PANTHER" id="PTHR43445:SF5">
    <property type="entry name" value="UDP-N-ACETYLMURAMATE--L-ALANYL-GAMMA-D-GLUTAMYL-MESO-2,6-DIAMINOHEPTANDIOATE LIGASE"/>
    <property type="match status" value="1"/>
</dbReference>
<dbReference type="Pfam" id="PF02875">
    <property type="entry name" value="Mur_ligase_C"/>
    <property type="match status" value="1"/>
</dbReference>
<keyword evidence="1" id="KW-0436">Ligase</keyword>
<dbReference type="GO" id="GO:0016746">
    <property type="term" value="F:acyltransferase activity"/>
    <property type="evidence" value="ECO:0007669"/>
    <property type="project" value="UniProtKB-KW"/>
</dbReference>
<dbReference type="SUPFAM" id="SSF53623">
    <property type="entry name" value="MurD-like peptide ligases, catalytic domain"/>
    <property type="match status" value="1"/>
</dbReference>
<dbReference type="Pfam" id="PF00583">
    <property type="entry name" value="Acetyltransf_1"/>
    <property type="match status" value="1"/>
</dbReference>
<dbReference type="InterPro" id="IPR004101">
    <property type="entry name" value="Mur_ligase_C"/>
</dbReference>
<evidence type="ECO:0000256" key="4">
    <source>
        <dbReference type="ARBA" id="ARBA00022840"/>
    </source>
</evidence>
<dbReference type="PANTHER" id="PTHR43445">
    <property type="entry name" value="UDP-N-ACETYLMURAMATE--L-ALANINE LIGASE-RELATED"/>
    <property type="match status" value="1"/>
</dbReference>
<dbReference type="InterPro" id="IPR016181">
    <property type="entry name" value="Acyl_CoA_acyltransferase"/>
</dbReference>
<dbReference type="PROSITE" id="PS51186">
    <property type="entry name" value="GNAT"/>
    <property type="match status" value="1"/>
</dbReference>
<dbReference type="Gene3D" id="3.90.190.20">
    <property type="entry name" value="Mur ligase, C-terminal domain"/>
    <property type="match status" value="1"/>
</dbReference>
<keyword evidence="8" id="KW-0961">Cell wall biogenesis/degradation</keyword>
<proteinExistence type="predicted"/>
<accession>A0ABT5E3I6</accession>
<name>A0ABT5E3I6_9BACT</name>
<dbReference type="InterPro" id="IPR013221">
    <property type="entry name" value="Mur_ligase_cen"/>
</dbReference>
<sequence>MKVHLIGIGGTGMGAFAGLLQEAGHDVRGSDTQLFPPMSTQLEAAKIPVFEGFRPENLDWGPDFVVVGNVCSREHVEVVGAQARGLALESFPSLLEKVVLPERRALVVAGTHGKTTTSSLLTWMLQVAGLQPSALVGGVPINLGRGYLFGRGPSIVLEGDEYDTAFFDKGSKFFHYRPFRAIVTSVEFDHADIFADLDAVKAAFVRFVELIPPEGDLVVCADDAGAMEVARAARCKLTTYRVLADGDDPGSADYTCRVEAKRGRGLMVFEVFERGVSLGEFQTTLVGTYNLGNVLAALAVARQEGASVEALFDAVRRFLGVKRRQELLGIASGIRVVTDFAHHPTAVRLTTTAIRRRFPNGRLFVCFEPRSASSRRSVFSDGYAESFAAASRVDVGPLFRPEKIPLDQRLDPPALARAIAANGIEALAHADVDELAQAVLAEAAPGDTILLLTSGSFGGLGDKILKALGDAVMFATPEDLPAVHALCSSYGLAPTIPGDTTETLIIREPEGAVVGCVSLRMVGAQALLFNLAIDRERRGEGLGWMLADGILRRARMLGVQQVYLVTTDATDFFAGKLGATPASVEEIDPQIRRDPNFVLGERAVCMKIDPSYKRGS</sequence>
<dbReference type="InterPro" id="IPR050061">
    <property type="entry name" value="MurCDEF_pg_biosynth"/>
</dbReference>
<dbReference type="RefSeq" id="WP_272088033.1">
    <property type="nucleotide sequence ID" value="NZ_JAQNDL010000002.1"/>
</dbReference>
<dbReference type="Gene3D" id="3.40.1190.10">
    <property type="entry name" value="Mur-like, catalytic domain"/>
    <property type="match status" value="1"/>
</dbReference>
<dbReference type="InterPro" id="IPR036615">
    <property type="entry name" value="Mur_ligase_C_dom_sf"/>
</dbReference>
<dbReference type="CDD" id="cd04301">
    <property type="entry name" value="NAT_SF"/>
    <property type="match status" value="1"/>
</dbReference>
<evidence type="ECO:0000313" key="11">
    <source>
        <dbReference type="Proteomes" id="UP001221686"/>
    </source>
</evidence>
<feature type="domain" description="N-acetyltransferase" evidence="9">
    <location>
        <begin position="470"/>
        <end position="611"/>
    </location>
</feature>
<evidence type="ECO:0000256" key="5">
    <source>
        <dbReference type="ARBA" id="ARBA00022960"/>
    </source>
</evidence>
<dbReference type="SUPFAM" id="SSF55729">
    <property type="entry name" value="Acyl-CoA N-acyltransferases (Nat)"/>
    <property type="match status" value="1"/>
</dbReference>
<evidence type="ECO:0000256" key="3">
    <source>
        <dbReference type="ARBA" id="ARBA00022741"/>
    </source>
</evidence>
<evidence type="ECO:0000256" key="7">
    <source>
        <dbReference type="ARBA" id="ARBA00023306"/>
    </source>
</evidence>
<evidence type="ECO:0000313" key="10">
    <source>
        <dbReference type="EMBL" id="MDC0719523.1"/>
    </source>
</evidence>
<evidence type="ECO:0000256" key="1">
    <source>
        <dbReference type="ARBA" id="ARBA00022598"/>
    </source>
</evidence>
<keyword evidence="4" id="KW-0067">ATP-binding</keyword>
<evidence type="ECO:0000256" key="6">
    <source>
        <dbReference type="ARBA" id="ARBA00022984"/>
    </source>
</evidence>
<dbReference type="InterPro" id="IPR000713">
    <property type="entry name" value="Mur_ligase_N"/>
</dbReference>